<dbReference type="AlphaFoldDB" id="A0A6J8DDV2"/>
<evidence type="ECO:0000313" key="2">
    <source>
        <dbReference type="EMBL" id="CAC5406843.1"/>
    </source>
</evidence>
<dbReference type="InterPro" id="IPR011992">
    <property type="entry name" value="EF-hand-dom_pair"/>
</dbReference>
<dbReference type="Proteomes" id="UP000507470">
    <property type="component" value="Unassembled WGS sequence"/>
</dbReference>
<evidence type="ECO:0000259" key="1">
    <source>
        <dbReference type="PROSITE" id="PS50222"/>
    </source>
</evidence>
<reference evidence="2 3" key="1">
    <citation type="submission" date="2020-06" db="EMBL/GenBank/DDBJ databases">
        <authorList>
            <person name="Li R."/>
            <person name="Bekaert M."/>
        </authorList>
    </citation>
    <scope>NUCLEOTIDE SEQUENCE [LARGE SCALE GENOMIC DNA]</scope>
    <source>
        <strain evidence="3">wild</strain>
    </source>
</reference>
<keyword evidence="3" id="KW-1185">Reference proteome</keyword>
<accession>A0A6J8DDV2</accession>
<dbReference type="PROSITE" id="PS50222">
    <property type="entry name" value="EF_HAND_2"/>
    <property type="match status" value="1"/>
</dbReference>
<dbReference type="SUPFAM" id="SSF47473">
    <property type="entry name" value="EF-hand"/>
    <property type="match status" value="1"/>
</dbReference>
<dbReference type="GO" id="GO:0005509">
    <property type="term" value="F:calcium ion binding"/>
    <property type="evidence" value="ECO:0007669"/>
    <property type="project" value="InterPro"/>
</dbReference>
<proteinExistence type="predicted"/>
<dbReference type="OrthoDB" id="6041199at2759"/>
<gene>
    <name evidence="2" type="ORF">MCOR_40369</name>
</gene>
<feature type="domain" description="EF-hand" evidence="1">
    <location>
        <begin position="92"/>
        <end position="127"/>
    </location>
</feature>
<sequence length="182" mass="21436">MMEFLKYKWSIWFTILDVNQDSFITHADVEQMIKNFPIVEGLSEKDAKLACDNIEKWWTVYILKGREILTEEELIKDFEYEYTLNKKAFIDKIKSCQEEVLEILDTDKTNSISVDNYVKGFKALGHENEELLRQSFKLYKPADHSIPIKEFINVWVFFLTNDDPTKPDAVMDIIEAGLMECM</sequence>
<organism evidence="2 3">
    <name type="scientific">Mytilus coruscus</name>
    <name type="common">Sea mussel</name>
    <dbReference type="NCBI Taxonomy" id="42192"/>
    <lineage>
        <taxon>Eukaryota</taxon>
        <taxon>Metazoa</taxon>
        <taxon>Spiralia</taxon>
        <taxon>Lophotrochozoa</taxon>
        <taxon>Mollusca</taxon>
        <taxon>Bivalvia</taxon>
        <taxon>Autobranchia</taxon>
        <taxon>Pteriomorphia</taxon>
        <taxon>Mytilida</taxon>
        <taxon>Mytiloidea</taxon>
        <taxon>Mytilidae</taxon>
        <taxon>Mytilinae</taxon>
        <taxon>Mytilus</taxon>
    </lineage>
</organism>
<name>A0A6J8DDV2_MYTCO</name>
<dbReference type="InterPro" id="IPR002048">
    <property type="entry name" value="EF_hand_dom"/>
</dbReference>
<protein>
    <recommendedName>
        <fullName evidence="1">EF-hand domain-containing protein</fullName>
    </recommendedName>
</protein>
<dbReference type="Gene3D" id="1.10.238.10">
    <property type="entry name" value="EF-hand"/>
    <property type="match status" value="1"/>
</dbReference>
<evidence type="ECO:0000313" key="3">
    <source>
        <dbReference type="Proteomes" id="UP000507470"/>
    </source>
</evidence>
<dbReference type="EMBL" id="CACVKT020007264">
    <property type="protein sequence ID" value="CAC5406843.1"/>
    <property type="molecule type" value="Genomic_DNA"/>
</dbReference>